<gene>
    <name evidence="1" type="ORF">BD311DRAFT_651916</name>
</gene>
<reference evidence="1" key="1">
    <citation type="submission" date="2019-01" db="EMBL/GenBank/DDBJ databases">
        <title>Draft genome sequences of three monokaryotic isolates of the white-rot basidiomycete fungus Dichomitus squalens.</title>
        <authorList>
            <consortium name="DOE Joint Genome Institute"/>
            <person name="Lopez S.C."/>
            <person name="Andreopoulos B."/>
            <person name="Pangilinan J."/>
            <person name="Lipzen A."/>
            <person name="Riley R."/>
            <person name="Ahrendt S."/>
            <person name="Ng V."/>
            <person name="Barry K."/>
            <person name="Daum C."/>
            <person name="Grigoriev I.V."/>
            <person name="Hilden K.S."/>
            <person name="Makela M.R."/>
            <person name="de Vries R.P."/>
        </authorList>
    </citation>
    <scope>NUCLEOTIDE SEQUENCE [LARGE SCALE GENOMIC DNA]</scope>
    <source>
        <strain evidence="1">OM18370.1</strain>
    </source>
</reference>
<dbReference type="OrthoDB" id="2748701at2759"/>
<evidence type="ECO:0000313" key="1">
    <source>
        <dbReference type="EMBL" id="TBU33752.1"/>
    </source>
</evidence>
<protein>
    <submittedName>
        <fullName evidence="1">Uncharacterized protein</fullName>
    </submittedName>
</protein>
<accession>A0A4Q9N3G3</accession>
<feature type="non-terminal residue" evidence="1">
    <location>
        <position position="55"/>
    </location>
</feature>
<name>A0A4Q9N3G3_9APHY</name>
<dbReference type="AlphaFoldDB" id="A0A4Q9N3G3"/>
<dbReference type="Proteomes" id="UP000292957">
    <property type="component" value="Unassembled WGS sequence"/>
</dbReference>
<proteinExistence type="predicted"/>
<dbReference type="EMBL" id="ML143390">
    <property type="protein sequence ID" value="TBU33752.1"/>
    <property type="molecule type" value="Genomic_DNA"/>
</dbReference>
<organism evidence="1">
    <name type="scientific">Dichomitus squalens</name>
    <dbReference type="NCBI Taxonomy" id="114155"/>
    <lineage>
        <taxon>Eukaryota</taxon>
        <taxon>Fungi</taxon>
        <taxon>Dikarya</taxon>
        <taxon>Basidiomycota</taxon>
        <taxon>Agaricomycotina</taxon>
        <taxon>Agaricomycetes</taxon>
        <taxon>Polyporales</taxon>
        <taxon>Polyporaceae</taxon>
        <taxon>Dichomitus</taxon>
    </lineage>
</organism>
<sequence>MDCSSTLQRKAHLPLEIWQHIFLHACTDGGHTGCSLALVSRFFHLASHPVRFNSL</sequence>